<name>A0A286TZM0_9BACT</name>
<organism evidence="1 2">
    <name type="scientific">Candidatus Scalindua japonica</name>
    <dbReference type="NCBI Taxonomy" id="1284222"/>
    <lineage>
        <taxon>Bacteria</taxon>
        <taxon>Pseudomonadati</taxon>
        <taxon>Planctomycetota</taxon>
        <taxon>Candidatus Brocadiia</taxon>
        <taxon>Candidatus Brocadiales</taxon>
        <taxon>Candidatus Scalinduaceae</taxon>
        <taxon>Candidatus Scalindua</taxon>
    </lineage>
</organism>
<proteinExistence type="predicted"/>
<comment type="caution">
    <text evidence="1">The sequence shown here is derived from an EMBL/GenBank/DDBJ whole genome shotgun (WGS) entry which is preliminary data.</text>
</comment>
<dbReference type="Proteomes" id="UP000218542">
    <property type="component" value="Unassembled WGS sequence"/>
</dbReference>
<keyword evidence="1" id="KW-0346">Stress response</keyword>
<reference evidence="2" key="1">
    <citation type="journal article" date="2017" name="Environ. Microbiol. Rep.">
        <title>Genetic Diversity of Marine Anaerobic Ammonium-Oxidizing Bacteria as Revealed by Genomic and Proteomic Analyses of 'Candidatus Scalindua japonica'.</title>
        <authorList>
            <person name="Oshiki M."/>
            <person name="Mizuto K."/>
            <person name="Kimura Z."/>
            <person name="Kindaichi T."/>
            <person name="Satoh H."/>
            <person name="Okabe S."/>
        </authorList>
    </citation>
    <scope>NUCLEOTIDE SEQUENCE [LARGE SCALE GENOMIC DNA]</scope>
    <source>
        <strain evidence="2">husup-a2</strain>
    </source>
</reference>
<gene>
    <name evidence="1" type="ORF">SCALIN_C22_0059</name>
</gene>
<dbReference type="AlphaFoldDB" id="A0A286TZM0"/>
<dbReference type="EMBL" id="BAOS01000022">
    <property type="protein sequence ID" value="GAX61349.1"/>
    <property type="molecule type" value="Genomic_DNA"/>
</dbReference>
<keyword evidence="2" id="KW-1185">Reference proteome</keyword>
<evidence type="ECO:0000313" key="1">
    <source>
        <dbReference type="EMBL" id="GAX61349.1"/>
    </source>
</evidence>
<dbReference type="RefSeq" id="WP_096894738.1">
    <property type="nucleotide sequence ID" value="NZ_BAOS01000022.1"/>
</dbReference>
<sequence length="82" mass="9061">MSITTDAVDEFYANAVSSGIDMDDRLKNGVKLLVQLTEPKAIKALSLLLKKMESLEPLLKSLDSLPNTLAIIVDSFDDMYNE</sequence>
<evidence type="ECO:0000313" key="2">
    <source>
        <dbReference type="Proteomes" id="UP000218542"/>
    </source>
</evidence>
<protein>
    <submittedName>
        <fullName evidence="1">Transcriptional regulator of heat shock protein</fullName>
    </submittedName>
</protein>
<accession>A0A286TZM0</accession>